<reference evidence="1 2" key="1">
    <citation type="submission" date="2018-03" db="EMBL/GenBank/DDBJ databases">
        <title>Genomic Encyclopedia of Archaeal and Bacterial Type Strains, Phase II (KMG-II): from individual species to whole genera.</title>
        <authorList>
            <person name="Goeker M."/>
        </authorList>
    </citation>
    <scope>NUCLEOTIDE SEQUENCE [LARGE SCALE GENOMIC DNA]</scope>
    <source>
        <strain evidence="1 2">DSM 45601</strain>
    </source>
</reference>
<proteinExistence type="predicted"/>
<accession>A0A2T0Q058</accession>
<organism evidence="1 2">
    <name type="scientific">Allonocardiopsis opalescens</name>
    <dbReference type="NCBI Taxonomy" id="1144618"/>
    <lineage>
        <taxon>Bacteria</taxon>
        <taxon>Bacillati</taxon>
        <taxon>Actinomycetota</taxon>
        <taxon>Actinomycetes</taxon>
        <taxon>Streptosporangiales</taxon>
        <taxon>Allonocardiopsis</taxon>
    </lineage>
</organism>
<dbReference type="Proteomes" id="UP000237846">
    <property type="component" value="Unassembled WGS sequence"/>
</dbReference>
<dbReference type="AlphaFoldDB" id="A0A2T0Q058"/>
<keyword evidence="2" id="KW-1185">Reference proteome</keyword>
<evidence type="ECO:0000313" key="2">
    <source>
        <dbReference type="Proteomes" id="UP000237846"/>
    </source>
</evidence>
<protein>
    <submittedName>
        <fullName evidence="1">Uncharacterized protein</fullName>
    </submittedName>
</protein>
<comment type="caution">
    <text evidence="1">The sequence shown here is derived from an EMBL/GenBank/DDBJ whole genome shotgun (WGS) entry which is preliminary data.</text>
</comment>
<gene>
    <name evidence="1" type="ORF">CLV72_106204</name>
</gene>
<name>A0A2T0Q058_9ACTN</name>
<dbReference type="EMBL" id="PVZC01000006">
    <property type="protein sequence ID" value="PRX97168.1"/>
    <property type="molecule type" value="Genomic_DNA"/>
</dbReference>
<sequence length="71" mass="7429">MRIVFIGGATAQGGSPRLYRDEESGDFIVQGYVVSEPADLAQMNIPAGETVVRVPESLFDYLPGAGADGVA</sequence>
<dbReference type="RefSeq" id="WP_245930332.1">
    <property type="nucleotide sequence ID" value="NZ_PVZC01000006.1"/>
</dbReference>
<evidence type="ECO:0000313" key="1">
    <source>
        <dbReference type="EMBL" id="PRX97168.1"/>
    </source>
</evidence>